<dbReference type="InterPro" id="IPR001841">
    <property type="entry name" value="Znf_RING"/>
</dbReference>
<reference evidence="7" key="3">
    <citation type="journal article" date="2014" name="Nature">
        <title>Elephant shark genome provides unique insights into gnathostome evolution.</title>
        <authorList>
            <consortium name="International Elephant Shark Genome Sequencing Consortium"/>
            <person name="Venkatesh B."/>
            <person name="Lee A.P."/>
            <person name="Ravi V."/>
            <person name="Maurya A.K."/>
            <person name="Lian M.M."/>
            <person name="Swann J.B."/>
            <person name="Ohta Y."/>
            <person name="Flajnik M.F."/>
            <person name="Sutoh Y."/>
            <person name="Kasahara M."/>
            <person name="Hoon S."/>
            <person name="Gangu V."/>
            <person name="Roy S.W."/>
            <person name="Irimia M."/>
            <person name="Korzh V."/>
            <person name="Kondrychyn I."/>
            <person name="Lim Z.W."/>
            <person name="Tay B.H."/>
            <person name="Tohari S."/>
            <person name="Kong K.W."/>
            <person name="Ho S."/>
            <person name="Lorente-Galdos B."/>
            <person name="Quilez J."/>
            <person name="Marques-Bonet T."/>
            <person name="Raney B.J."/>
            <person name="Ingham P.W."/>
            <person name="Tay A."/>
            <person name="Hillier L.W."/>
            <person name="Minx P."/>
            <person name="Boehm T."/>
            <person name="Wilson R.K."/>
            <person name="Brenner S."/>
            <person name="Warren W.C."/>
        </authorList>
    </citation>
    <scope>NUCLEOTIDE SEQUENCE [LARGE SCALE GENOMIC DNA]</scope>
</reference>
<dbReference type="PROSITE" id="PS50089">
    <property type="entry name" value="ZF_RING_2"/>
    <property type="match status" value="1"/>
</dbReference>
<dbReference type="CDD" id="cd16565">
    <property type="entry name" value="RING-HC_RNF224"/>
    <property type="match status" value="1"/>
</dbReference>
<organism evidence="6 7">
    <name type="scientific">Callorhinchus milii</name>
    <name type="common">Ghost shark</name>
    <dbReference type="NCBI Taxonomy" id="7868"/>
    <lineage>
        <taxon>Eukaryota</taxon>
        <taxon>Metazoa</taxon>
        <taxon>Chordata</taxon>
        <taxon>Craniata</taxon>
        <taxon>Vertebrata</taxon>
        <taxon>Chondrichthyes</taxon>
        <taxon>Holocephali</taxon>
        <taxon>Chimaeriformes</taxon>
        <taxon>Callorhinchidae</taxon>
        <taxon>Callorhinchus</taxon>
    </lineage>
</organism>
<evidence type="ECO:0000256" key="4">
    <source>
        <dbReference type="PROSITE-ProRule" id="PRU00175"/>
    </source>
</evidence>
<keyword evidence="2 4" id="KW-0863">Zinc-finger</keyword>
<protein>
    <submittedName>
        <fullName evidence="6">Ring finger protein 224</fullName>
    </submittedName>
</protein>
<evidence type="ECO:0000259" key="5">
    <source>
        <dbReference type="PROSITE" id="PS50089"/>
    </source>
</evidence>
<reference evidence="6" key="5">
    <citation type="submission" date="2025-09" db="UniProtKB">
        <authorList>
            <consortium name="Ensembl"/>
        </authorList>
    </citation>
    <scope>IDENTIFICATION</scope>
</reference>
<keyword evidence="7" id="KW-1185">Reference proteome</keyword>
<name>A0A4W3J4Q8_CALMI</name>
<feature type="domain" description="RING-type" evidence="5">
    <location>
        <begin position="42"/>
        <end position="89"/>
    </location>
</feature>
<evidence type="ECO:0000313" key="7">
    <source>
        <dbReference type="Proteomes" id="UP000314986"/>
    </source>
</evidence>
<dbReference type="InterPro" id="IPR017907">
    <property type="entry name" value="Znf_RING_CS"/>
</dbReference>
<proteinExistence type="predicted"/>
<keyword evidence="1" id="KW-0479">Metal-binding</keyword>
<dbReference type="PANTHER" id="PTHR47454:SF1">
    <property type="entry name" value="RING FINGER PROTEIN 224"/>
    <property type="match status" value="1"/>
</dbReference>
<dbReference type="Ensembl" id="ENSCMIT00000037578.1">
    <property type="protein sequence ID" value="ENSCMIP00000037037.1"/>
    <property type="gene ID" value="ENSCMIG00000015622.1"/>
</dbReference>
<dbReference type="PROSITE" id="PS00518">
    <property type="entry name" value="ZF_RING_1"/>
    <property type="match status" value="1"/>
</dbReference>
<dbReference type="GO" id="GO:0008270">
    <property type="term" value="F:zinc ion binding"/>
    <property type="evidence" value="ECO:0007669"/>
    <property type="project" value="UniProtKB-KW"/>
</dbReference>
<keyword evidence="3" id="KW-0862">Zinc</keyword>
<dbReference type="GeneTree" id="ENSGT00510000050587"/>
<sequence length="175" mass="19594">MLNIEEPAYTVPSEGSDHTISVSPDTGLSNCHFPTQQKRIECIICYSAHNLSDRLPRKLYCGHTFCQACLKRLEMVLNEQKWIPCPQCRQSTPCPRGGSMMLDLDLGIFLSLKTELDSLKPSIRPDTDLLHKKESKGSNACQAITRQPAALCQDNPREPHFRRNPCAQCTGCCCV</sequence>
<evidence type="ECO:0000256" key="3">
    <source>
        <dbReference type="ARBA" id="ARBA00022833"/>
    </source>
</evidence>
<dbReference type="InterPro" id="IPR053122">
    <property type="entry name" value="RING_finger_domain"/>
</dbReference>
<dbReference type="InParanoid" id="A0A4W3J4Q8"/>
<reference evidence="6" key="4">
    <citation type="submission" date="2025-08" db="UniProtKB">
        <authorList>
            <consortium name="Ensembl"/>
        </authorList>
    </citation>
    <scope>IDENTIFICATION</scope>
</reference>
<accession>A0A4W3J4Q8</accession>
<dbReference type="InterPro" id="IPR013083">
    <property type="entry name" value="Znf_RING/FYVE/PHD"/>
</dbReference>
<dbReference type="AlphaFoldDB" id="A0A4W3J4Q8"/>
<dbReference type="Pfam" id="PF13639">
    <property type="entry name" value="zf-RING_2"/>
    <property type="match status" value="1"/>
</dbReference>
<evidence type="ECO:0000256" key="1">
    <source>
        <dbReference type="ARBA" id="ARBA00022723"/>
    </source>
</evidence>
<dbReference type="PANTHER" id="PTHR47454">
    <property type="entry name" value="RING FINGER PROTEIN 224"/>
    <property type="match status" value="1"/>
</dbReference>
<dbReference type="SMART" id="SM00184">
    <property type="entry name" value="RING"/>
    <property type="match status" value="1"/>
</dbReference>
<reference evidence="7" key="1">
    <citation type="journal article" date="2006" name="Science">
        <title>Ancient noncoding elements conserved in the human genome.</title>
        <authorList>
            <person name="Venkatesh B."/>
            <person name="Kirkness E.F."/>
            <person name="Loh Y.H."/>
            <person name="Halpern A.L."/>
            <person name="Lee A.P."/>
            <person name="Johnson J."/>
            <person name="Dandona N."/>
            <person name="Viswanathan L.D."/>
            <person name="Tay A."/>
            <person name="Venter J.C."/>
            <person name="Strausberg R.L."/>
            <person name="Brenner S."/>
        </authorList>
    </citation>
    <scope>NUCLEOTIDE SEQUENCE [LARGE SCALE GENOMIC DNA]</scope>
</reference>
<evidence type="ECO:0000313" key="6">
    <source>
        <dbReference type="Ensembl" id="ENSCMIP00000037037.1"/>
    </source>
</evidence>
<evidence type="ECO:0000256" key="2">
    <source>
        <dbReference type="ARBA" id="ARBA00022771"/>
    </source>
</evidence>
<reference evidence="7" key="2">
    <citation type="journal article" date="2007" name="PLoS Biol.">
        <title>Survey sequencing and comparative analysis of the elephant shark (Callorhinchus milii) genome.</title>
        <authorList>
            <person name="Venkatesh B."/>
            <person name="Kirkness E.F."/>
            <person name="Loh Y.H."/>
            <person name="Halpern A.L."/>
            <person name="Lee A.P."/>
            <person name="Johnson J."/>
            <person name="Dandona N."/>
            <person name="Viswanathan L.D."/>
            <person name="Tay A."/>
            <person name="Venter J.C."/>
            <person name="Strausberg R.L."/>
            <person name="Brenner S."/>
        </authorList>
    </citation>
    <scope>NUCLEOTIDE SEQUENCE [LARGE SCALE GENOMIC DNA]</scope>
</reference>
<dbReference type="SUPFAM" id="SSF57850">
    <property type="entry name" value="RING/U-box"/>
    <property type="match status" value="1"/>
</dbReference>
<dbReference type="Gene3D" id="3.30.40.10">
    <property type="entry name" value="Zinc/RING finger domain, C3HC4 (zinc finger)"/>
    <property type="match status" value="1"/>
</dbReference>
<dbReference type="Proteomes" id="UP000314986">
    <property type="component" value="Unassembled WGS sequence"/>
</dbReference>
<dbReference type="OMA" id="ICYSAHN"/>